<evidence type="ECO:0000313" key="4">
    <source>
        <dbReference type="Proteomes" id="UP000236738"/>
    </source>
</evidence>
<gene>
    <name evidence="3" type="ORF">SAMN05421847_1370</name>
</gene>
<feature type="transmembrane region" description="Helical" evidence="1">
    <location>
        <begin position="12"/>
        <end position="31"/>
    </location>
</feature>
<dbReference type="EMBL" id="FNUS01000002">
    <property type="protein sequence ID" value="SEG04133.1"/>
    <property type="molecule type" value="Genomic_DNA"/>
</dbReference>
<sequence length="72" mass="8569">MNYYDGSFGGMHLIWWILWFFFIAWIFFIPADIPYQKSKKESPLDILKKRFAQGEISKEEFNEAKTIINSAT</sequence>
<accession>A0A1H5WXU6</accession>
<keyword evidence="1" id="KW-1133">Transmembrane helix</keyword>
<proteinExistence type="predicted"/>
<feature type="domain" description="SHOCT" evidence="2">
    <location>
        <begin position="43"/>
        <end position="67"/>
    </location>
</feature>
<protein>
    <submittedName>
        <fullName evidence="3">Putative membrane protein</fullName>
    </submittedName>
</protein>
<name>A0A1H5WXU6_9FLAO</name>
<evidence type="ECO:0000313" key="3">
    <source>
        <dbReference type="EMBL" id="SEG04133.1"/>
    </source>
</evidence>
<keyword evidence="1" id="KW-0812">Transmembrane</keyword>
<keyword evidence="4" id="KW-1185">Reference proteome</keyword>
<organism evidence="3 4">
    <name type="scientific">Halpernia humi</name>
    <dbReference type="NCBI Taxonomy" id="493375"/>
    <lineage>
        <taxon>Bacteria</taxon>
        <taxon>Pseudomonadati</taxon>
        <taxon>Bacteroidota</taxon>
        <taxon>Flavobacteriia</taxon>
        <taxon>Flavobacteriales</taxon>
        <taxon>Weeksellaceae</taxon>
        <taxon>Chryseobacterium group</taxon>
        <taxon>Halpernia</taxon>
    </lineage>
</organism>
<dbReference type="OrthoDB" id="5421551at2"/>
<keyword evidence="1" id="KW-0472">Membrane</keyword>
<dbReference type="Proteomes" id="UP000236738">
    <property type="component" value="Unassembled WGS sequence"/>
</dbReference>
<dbReference type="RefSeq" id="WP_103913344.1">
    <property type="nucleotide sequence ID" value="NZ_FNUS01000002.1"/>
</dbReference>
<dbReference type="AlphaFoldDB" id="A0A1H5WXU6"/>
<dbReference type="InterPro" id="IPR018649">
    <property type="entry name" value="SHOCT"/>
</dbReference>
<evidence type="ECO:0000259" key="2">
    <source>
        <dbReference type="Pfam" id="PF09851"/>
    </source>
</evidence>
<reference evidence="4" key="1">
    <citation type="submission" date="2016-10" db="EMBL/GenBank/DDBJ databases">
        <authorList>
            <person name="Varghese N."/>
            <person name="Submissions S."/>
        </authorList>
    </citation>
    <scope>NUCLEOTIDE SEQUENCE [LARGE SCALE GENOMIC DNA]</scope>
    <source>
        <strain evidence="4">DSM 21580</strain>
    </source>
</reference>
<dbReference type="Pfam" id="PF09851">
    <property type="entry name" value="SHOCT"/>
    <property type="match status" value="1"/>
</dbReference>
<evidence type="ECO:0000256" key="1">
    <source>
        <dbReference type="SAM" id="Phobius"/>
    </source>
</evidence>